<keyword evidence="1" id="KW-0238">DNA-binding</keyword>
<sequence>MSGASQGPRAGKLGPFRGRVVYYKATRRGRTFVKVARDFPSSQICSACGHRDGKKPLQVRAWTCPDCAVRHCRDWNAGKNVRYEGRRILSATAPPTPGPGASRR</sequence>
<dbReference type="AlphaFoldDB" id="A0A6G4WVX8"/>
<dbReference type="InterPro" id="IPR010095">
    <property type="entry name" value="Cas12f1-like_TNB"/>
</dbReference>
<dbReference type="EMBL" id="JAAKZZ010000113">
    <property type="protein sequence ID" value="NGO69385.1"/>
    <property type="molecule type" value="Genomic_DNA"/>
</dbReference>
<accession>A0A6G4WVX8</accession>
<evidence type="ECO:0000313" key="4">
    <source>
        <dbReference type="Proteomes" id="UP000477722"/>
    </source>
</evidence>
<feature type="domain" description="Cas12f1-like TNB" evidence="2">
    <location>
        <begin position="21"/>
        <end position="81"/>
    </location>
</feature>
<comment type="caution">
    <text evidence="3">The sequence shown here is derived from an EMBL/GenBank/DDBJ whole genome shotgun (WGS) entry which is preliminary data.</text>
</comment>
<keyword evidence="4" id="KW-1185">Reference proteome</keyword>
<gene>
    <name evidence="3" type="ORF">G5C65_13675</name>
</gene>
<name>A0A6G4WVX8_9ACTN</name>
<dbReference type="Pfam" id="PF07282">
    <property type="entry name" value="Cas12f1-like_TNB"/>
    <property type="match status" value="1"/>
</dbReference>
<evidence type="ECO:0000313" key="3">
    <source>
        <dbReference type="EMBL" id="NGO69385.1"/>
    </source>
</evidence>
<dbReference type="GO" id="GO:0003677">
    <property type="term" value="F:DNA binding"/>
    <property type="evidence" value="ECO:0007669"/>
    <property type="project" value="UniProtKB-KW"/>
</dbReference>
<dbReference type="Proteomes" id="UP000477722">
    <property type="component" value="Unassembled WGS sequence"/>
</dbReference>
<reference evidence="3 4" key="1">
    <citation type="submission" date="2020-02" db="EMBL/GenBank/DDBJ databases">
        <title>Whole-genome analyses of novel actinobacteria.</title>
        <authorList>
            <person name="Sahin N."/>
            <person name="Tatar D."/>
        </authorList>
    </citation>
    <scope>NUCLEOTIDE SEQUENCE [LARGE SCALE GENOMIC DNA]</scope>
    <source>
        <strain evidence="3 4">SB3404</strain>
    </source>
</reference>
<protein>
    <submittedName>
        <fullName evidence="3">Transposase</fullName>
    </submittedName>
</protein>
<organism evidence="3 4">
    <name type="scientific">Streptomyces boncukensis</name>
    <dbReference type="NCBI Taxonomy" id="2711219"/>
    <lineage>
        <taxon>Bacteria</taxon>
        <taxon>Bacillati</taxon>
        <taxon>Actinomycetota</taxon>
        <taxon>Actinomycetes</taxon>
        <taxon>Kitasatosporales</taxon>
        <taxon>Streptomycetaceae</taxon>
        <taxon>Streptomyces</taxon>
    </lineage>
</organism>
<evidence type="ECO:0000259" key="2">
    <source>
        <dbReference type="Pfam" id="PF07282"/>
    </source>
</evidence>
<proteinExistence type="predicted"/>
<dbReference type="RefSeq" id="WP_165299090.1">
    <property type="nucleotide sequence ID" value="NZ_JAAKZZ010000113.1"/>
</dbReference>
<evidence type="ECO:0000256" key="1">
    <source>
        <dbReference type="ARBA" id="ARBA00023125"/>
    </source>
</evidence>